<evidence type="ECO:0000256" key="1">
    <source>
        <dbReference type="ARBA" id="ARBA00022679"/>
    </source>
</evidence>
<gene>
    <name evidence="7" type="ORF">GUY60_26210</name>
</gene>
<dbReference type="OrthoDB" id="9762169at2"/>
<dbReference type="InterPro" id="IPR011009">
    <property type="entry name" value="Kinase-like_dom_sf"/>
</dbReference>
<evidence type="ECO:0000256" key="5">
    <source>
        <dbReference type="PROSITE-ProRule" id="PRU10141"/>
    </source>
</evidence>
<name>A0A964USY3_9ACTN</name>
<dbReference type="PANTHER" id="PTHR43289:SF34">
    <property type="entry name" value="SERINE_THREONINE-PROTEIN KINASE YBDM-RELATED"/>
    <property type="match status" value="1"/>
</dbReference>
<proteinExistence type="predicted"/>
<keyword evidence="2 5" id="KW-0547">Nucleotide-binding</keyword>
<evidence type="ECO:0000259" key="6">
    <source>
        <dbReference type="PROSITE" id="PS50011"/>
    </source>
</evidence>
<dbReference type="InterPro" id="IPR000719">
    <property type="entry name" value="Prot_kinase_dom"/>
</dbReference>
<dbReference type="SMART" id="SM00220">
    <property type="entry name" value="S_TKc"/>
    <property type="match status" value="1"/>
</dbReference>
<dbReference type="Pfam" id="PF13360">
    <property type="entry name" value="PQQ_2"/>
    <property type="match status" value="1"/>
</dbReference>
<dbReference type="GO" id="GO:0005524">
    <property type="term" value="F:ATP binding"/>
    <property type="evidence" value="ECO:0007669"/>
    <property type="project" value="UniProtKB-UniRule"/>
</dbReference>
<evidence type="ECO:0000256" key="2">
    <source>
        <dbReference type="ARBA" id="ARBA00022741"/>
    </source>
</evidence>
<sequence>MRPLGAGDPLRLGPYRLLGVLGEGGMGKVYFGQETQGGTAAVKVLKPELAGNHNLAQRFVREARMAQAVTSAGVAQVLGARTEGGRPWIAIEFLTGPTLEQAVRSFGPLDDPSLRALAASVAATLGEIHAAGLIHRDLKPDNIVLTSEGPRVIDFGIARPEHGLTLTTTGQVPVTPGYGAPEQALGRRVGPAADVFSLGAVLAYAASGQRAFEGGHVAAVQYEVVHGEPQLAGISEELRRLITPCLAKDPAARPAPAELVTAFAPPPHGAERAWTHGSLAEDIKERERSVHELTTVVSGSGGASHSGLSRRRLITALAAGGTLVAGGGGAGAWWLRERAEERELAQARSARRRQRLFAVPPAAETPKARSVTLVEGQPPEPLWELPSALDKAKGDLLPVRDVLVVADPKGGLTAHDVTNGRVRWRTDKAKASSGYVALSDALIAALDSEGGLVTFVAATGEPRWTAPADGRKILAADSTAVYVLTKDGRIRSIARGDAGVLWTTRVKQTDKDTEWWPGAAGRSRLILATKQGYVAALDSASGRQVWDIVGQASADETAISPVITGDVACVNGHTLTARRLSDGKELWAKSPVVDGKTMPAGPPCLHDGTVYATQGPYLTGYDPSSGEERWKAPESYHMYSPVAVQGDGVYAFRSDEDSLSLSAYTHERRRGAWTLPLPDELGPHGLRGDGNRVFVRDITRLIALPAFA</sequence>
<evidence type="ECO:0000313" key="8">
    <source>
        <dbReference type="Proteomes" id="UP000598297"/>
    </source>
</evidence>
<dbReference type="CDD" id="cd14014">
    <property type="entry name" value="STKc_PknB_like"/>
    <property type="match status" value="1"/>
</dbReference>
<keyword evidence="8" id="KW-1185">Reference proteome</keyword>
<dbReference type="PROSITE" id="PS00107">
    <property type="entry name" value="PROTEIN_KINASE_ATP"/>
    <property type="match status" value="1"/>
</dbReference>
<dbReference type="GO" id="GO:0004674">
    <property type="term" value="F:protein serine/threonine kinase activity"/>
    <property type="evidence" value="ECO:0007669"/>
    <property type="project" value="TreeGrafter"/>
</dbReference>
<evidence type="ECO:0000256" key="4">
    <source>
        <dbReference type="ARBA" id="ARBA00022840"/>
    </source>
</evidence>
<dbReference type="Gene3D" id="3.30.200.20">
    <property type="entry name" value="Phosphorylase Kinase, domain 1"/>
    <property type="match status" value="1"/>
</dbReference>
<dbReference type="InterPro" id="IPR018391">
    <property type="entry name" value="PQQ_b-propeller_rpt"/>
</dbReference>
<dbReference type="SMART" id="SM00564">
    <property type="entry name" value="PQQ"/>
    <property type="match status" value="5"/>
</dbReference>
<dbReference type="SUPFAM" id="SSF56112">
    <property type="entry name" value="Protein kinase-like (PK-like)"/>
    <property type="match status" value="1"/>
</dbReference>
<accession>A0A964USY3</accession>
<dbReference type="InterPro" id="IPR002372">
    <property type="entry name" value="PQQ_rpt_dom"/>
</dbReference>
<dbReference type="RefSeq" id="WP_161702077.1">
    <property type="nucleotide sequence ID" value="NZ_JAAAHS010000256.1"/>
</dbReference>
<dbReference type="Gene3D" id="2.40.10.480">
    <property type="match status" value="1"/>
</dbReference>
<feature type="domain" description="Protein kinase" evidence="6">
    <location>
        <begin position="15"/>
        <end position="279"/>
    </location>
</feature>
<comment type="caution">
    <text evidence="7">The sequence shown here is derived from an EMBL/GenBank/DDBJ whole genome shotgun (WGS) entry which is preliminary data.</text>
</comment>
<dbReference type="PROSITE" id="PS00108">
    <property type="entry name" value="PROTEIN_KINASE_ST"/>
    <property type="match status" value="1"/>
</dbReference>
<dbReference type="SUPFAM" id="SSF50998">
    <property type="entry name" value="Quinoprotein alcohol dehydrogenase-like"/>
    <property type="match status" value="1"/>
</dbReference>
<dbReference type="Proteomes" id="UP000598297">
    <property type="component" value="Unassembled WGS sequence"/>
</dbReference>
<feature type="binding site" evidence="5">
    <location>
        <position position="43"/>
    </location>
    <ligand>
        <name>ATP</name>
        <dbReference type="ChEBI" id="CHEBI:30616"/>
    </ligand>
</feature>
<dbReference type="PROSITE" id="PS50011">
    <property type="entry name" value="PROTEIN_KINASE_DOM"/>
    <property type="match status" value="1"/>
</dbReference>
<dbReference type="Gene3D" id="1.10.510.10">
    <property type="entry name" value="Transferase(Phosphotransferase) domain 1"/>
    <property type="match status" value="1"/>
</dbReference>
<evidence type="ECO:0000313" key="7">
    <source>
        <dbReference type="EMBL" id="NBE54858.1"/>
    </source>
</evidence>
<evidence type="ECO:0000256" key="3">
    <source>
        <dbReference type="ARBA" id="ARBA00022777"/>
    </source>
</evidence>
<dbReference type="Gene3D" id="2.130.10.10">
    <property type="entry name" value="YVTN repeat-like/Quinoprotein amine dehydrogenase"/>
    <property type="match status" value="1"/>
</dbReference>
<dbReference type="AlphaFoldDB" id="A0A964USY3"/>
<reference evidence="7" key="1">
    <citation type="submission" date="2020-01" db="EMBL/GenBank/DDBJ databases">
        <title>Whole-genome analyses of novel actinobacteria.</title>
        <authorList>
            <person name="Sahin N."/>
        </authorList>
    </citation>
    <scope>NUCLEOTIDE SEQUENCE</scope>
    <source>
        <strain evidence="7">YC537</strain>
    </source>
</reference>
<dbReference type="InterPro" id="IPR011047">
    <property type="entry name" value="Quinoprotein_ADH-like_sf"/>
</dbReference>
<organism evidence="7 8">
    <name type="scientific">Streptomyces boluensis</name>
    <dbReference type="NCBI Taxonomy" id="1775135"/>
    <lineage>
        <taxon>Bacteria</taxon>
        <taxon>Bacillati</taxon>
        <taxon>Actinomycetota</taxon>
        <taxon>Actinomycetes</taxon>
        <taxon>Kitasatosporales</taxon>
        <taxon>Streptomycetaceae</taxon>
        <taxon>Streptomyces</taxon>
    </lineage>
</organism>
<dbReference type="Pfam" id="PF00069">
    <property type="entry name" value="Pkinase"/>
    <property type="match status" value="1"/>
</dbReference>
<keyword evidence="3" id="KW-0418">Kinase</keyword>
<keyword evidence="1" id="KW-0808">Transferase</keyword>
<keyword evidence="4 5" id="KW-0067">ATP-binding</keyword>
<dbReference type="InterPro" id="IPR008271">
    <property type="entry name" value="Ser/Thr_kinase_AS"/>
</dbReference>
<dbReference type="EMBL" id="JAAAHS010000256">
    <property type="protein sequence ID" value="NBE54858.1"/>
    <property type="molecule type" value="Genomic_DNA"/>
</dbReference>
<dbReference type="PANTHER" id="PTHR43289">
    <property type="entry name" value="MITOGEN-ACTIVATED PROTEIN KINASE KINASE KINASE 20-RELATED"/>
    <property type="match status" value="1"/>
</dbReference>
<dbReference type="InterPro" id="IPR015943">
    <property type="entry name" value="WD40/YVTN_repeat-like_dom_sf"/>
</dbReference>
<dbReference type="InterPro" id="IPR017441">
    <property type="entry name" value="Protein_kinase_ATP_BS"/>
</dbReference>
<protein>
    <submittedName>
        <fullName evidence="7">PQQ-binding-like beta-propeller repeat protein</fullName>
    </submittedName>
</protein>